<keyword evidence="8" id="KW-1185">Reference proteome</keyword>
<dbReference type="Gene3D" id="3.50.50.60">
    <property type="entry name" value="FAD/NAD(P)-binding domain"/>
    <property type="match status" value="3"/>
</dbReference>
<evidence type="ECO:0000256" key="5">
    <source>
        <dbReference type="ARBA" id="ARBA00023002"/>
    </source>
</evidence>
<evidence type="ECO:0000256" key="1">
    <source>
        <dbReference type="ARBA" id="ARBA00001974"/>
    </source>
</evidence>
<evidence type="ECO:0000256" key="3">
    <source>
        <dbReference type="ARBA" id="ARBA00022630"/>
    </source>
</evidence>
<dbReference type="Proteomes" id="UP000295493">
    <property type="component" value="Unassembled WGS sequence"/>
</dbReference>
<keyword evidence="4" id="KW-0274">FAD</keyword>
<comment type="cofactor">
    <cofactor evidence="1">
        <name>FAD</name>
        <dbReference type="ChEBI" id="CHEBI:57692"/>
    </cofactor>
</comment>
<accession>A0A4R6FIH0</accession>
<keyword evidence="6" id="KW-0503">Monooxygenase</keyword>
<dbReference type="InterPro" id="IPR036188">
    <property type="entry name" value="FAD/NAD-bd_sf"/>
</dbReference>
<comment type="caution">
    <text evidence="7">The sequence shown here is derived from an EMBL/GenBank/DDBJ whole genome shotgun (WGS) entry which is preliminary data.</text>
</comment>
<comment type="similarity">
    <text evidence="2">Belongs to the FAD-binding monooxygenase family.</text>
</comment>
<dbReference type="InterPro" id="IPR051820">
    <property type="entry name" value="FAD-binding_MO"/>
</dbReference>
<gene>
    <name evidence="7" type="ORF">EV664_11089</name>
</gene>
<dbReference type="SUPFAM" id="SSF51905">
    <property type="entry name" value="FAD/NAD(P)-binding domain"/>
    <property type="match status" value="1"/>
</dbReference>
<sequence>MPIGSSILRYVEDTAREYGIDRHIRYGHRVRSANWTAEDARWTLEVEQGGETRPFTCNFLFLCAGYYDYAQGHDPAFAGAETFGGRIVHPQFWPEDMDYSGKRVAVIGSGATAVTLVPAMAERAAHVTMVQRSPTYIVSRPGRDAVAERLRSWLPEGAAYAITRWKNVLLQLFFFTLFRKRPQAAKRRLIAMVKDQLGRGRDVETHFTPRYDPWDQRLCLVPDGDLFAAMREGRASVVTGGIERFTPGGIRVKSGEEVPADIIVTATGLRMKLMGGITLRIDGEPVDPSRSYSYKGLMLSDIPNLAVTFGYTNASWTLKADLTAAYVCRLLNAMRRRGLRQCTPRLAQTMEELPFLDFNSGYVLRAKDQLPRRGTRGPWRVNQNYLKDIIAMRFGSVDDQMEFSNPVPEGSADRA</sequence>
<dbReference type="AlphaFoldDB" id="A0A4R6FIH0"/>
<evidence type="ECO:0000256" key="2">
    <source>
        <dbReference type="ARBA" id="ARBA00010139"/>
    </source>
</evidence>
<protein>
    <submittedName>
        <fullName evidence="7">Cation diffusion facilitator CzcD-associated flavoprotein CzcO</fullName>
    </submittedName>
</protein>
<reference evidence="7 8" key="1">
    <citation type="submission" date="2019-03" db="EMBL/GenBank/DDBJ databases">
        <title>Genomic Encyclopedia of Type Strains, Phase IV (KMG-IV): sequencing the most valuable type-strain genomes for metagenomic binning, comparative biology and taxonomic classification.</title>
        <authorList>
            <person name="Goeker M."/>
        </authorList>
    </citation>
    <scope>NUCLEOTIDE SEQUENCE [LARGE SCALE GENOMIC DNA]</scope>
    <source>
        <strain evidence="7 8">DSM 25059</strain>
    </source>
</reference>
<evidence type="ECO:0000313" key="7">
    <source>
        <dbReference type="EMBL" id="TDN80295.1"/>
    </source>
</evidence>
<proteinExistence type="inferred from homology"/>
<dbReference type="PANTHER" id="PTHR43872">
    <property type="entry name" value="MONOOXYGENASE, PUTATIVE (AFU_ORTHOLOGUE AFUA_8G02570)-RELATED"/>
    <property type="match status" value="1"/>
</dbReference>
<organism evidence="7 8">
    <name type="scientific">Stakelama pacifica</name>
    <dbReference type="NCBI Taxonomy" id="517720"/>
    <lineage>
        <taxon>Bacteria</taxon>
        <taxon>Pseudomonadati</taxon>
        <taxon>Pseudomonadota</taxon>
        <taxon>Alphaproteobacteria</taxon>
        <taxon>Sphingomonadales</taxon>
        <taxon>Sphingomonadaceae</taxon>
        <taxon>Stakelama</taxon>
    </lineage>
</organism>
<dbReference type="GO" id="GO:0050660">
    <property type="term" value="F:flavin adenine dinucleotide binding"/>
    <property type="evidence" value="ECO:0007669"/>
    <property type="project" value="InterPro"/>
</dbReference>
<evidence type="ECO:0000256" key="4">
    <source>
        <dbReference type="ARBA" id="ARBA00022827"/>
    </source>
</evidence>
<keyword evidence="5" id="KW-0560">Oxidoreductase</keyword>
<dbReference type="Pfam" id="PF00743">
    <property type="entry name" value="FMO-like"/>
    <property type="match status" value="1"/>
</dbReference>
<dbReference type="GO" id="GO:0050661">
    <property type="term" value="F:NADP binding"/>
    <property type="evidence" value="ECO:0007669"/>
    <property type="project" value="InterPro"/>
</dbReference>
<dbReference type="InterPro" id="IPR020946">
    <property type="entry name" value="Flavin_mOase-like"/>
</dbReference>
<evidence type="ECO:0000256" key="6">
    <source>
        <dbReference type="ARBA" id="ARBA00023033"/>
    </source>
</evidence>
<dbReference type="GO" id="GO:0004499">
    <property type="term" value="F:N,N-dimethylaniline monooxygenase activity"/>
    <property type="evidence" value="ECO:0007669"/>
    <property type="project" value="InterPro"/>
</dbReference>
<evidence type="ECO:0000313" key="8">
    <source>
        <dbReference type="Proteomes" id="UP000295493"/>
    </source>
</evidence>
<dbReference type="PANTHER" id="PTHR43872:SF1">
    <property type="entry name" value="MONOOXYGENASE, PUTATIVE (AFU_ORTHOLOGUE AFUA_8G02570)-RELATED"/>
    <property type="match status" value="1"/>
</dbReference>
<name>A0A4R6FIH0_9SPHN</name>
<keyword evidence="3" id="KW-0285">Flavoprotein</keyword>
<dbReference type="EMBL" id="SNWD01000010">
    <property type="protein sequence ID" value="TDN80295.1"/>
    <property type="molecule type" value="Genomic_DNA"/>
</dbReference>